<dbReference type="HOGENOM" id="CLU_210729_0_0_9"/>
<dbReference type="PATRIC" id="fig|1126211.3.peg.2001"/>
<gene>
    <name evidence="1" type="ORF">MUS_2082</name>
</gene>
<proteinExistence type="predicted"/>
<accession>I2C5X1</accession>
<evidence type="ECO:0000313" key="1">
    <source>
        <dbReference type="EMBL" id="AFJ62045.1"/>
    </source>
</evidence>
<name>I2C5X1_BACAY</name>
<dbReference type="Proteomes" id="UP000002878">
    <property type="component" value="Chromosome"/>
</dbReference>
<organism evidence="1 2">
    <name type="scientific">Bacillus amyloliquefaciens (strain Y2)</name>
    <name type="common">Bacillus amyloliquefaciens subsp. plantarum (strain B9601-Y2)</name>
    <dbReference type="NCBI Taxonomy" id="1155777"/>
    <lineage>
        <taxon>Bacteria</taxon>
        <taxon>Bacillati</taxon>
        <taxon>Bacillota</taxon>
        <taxon>Bacilli</taxon>
        <taxon>Bacillales</taxon>
        <taxon>Bacillaceae</taxon>
        <taxon>Bacillus</taxon>
        <taxon>Bacillus amyloliquefaciens group</taxon>
    </lineage>
</organism>
<dbReference type="EMBL" id="CP003332">
    <property type="protein sequence ID" value="AFJ62045.1"/>
    <property type="molecule type" value="Genomic_DNA"/>
</dbReference>
<protein>
    <submittedName>
        <fullName evidence="1">Uncharacterized protein</fullName>
    </submittedName>
</protein>
<evidence type="ECO:0000313" key="2">
    <source>
        <dbReference type="Proteomes" id="UP000002878"/>
    </source>
</evidence>
<sequence>MIDTWGSKDGPFLSSGRQTILQTIPQAVFKISALDKRCKKDSLFK</sequence>
<reference evidence="1 2" key="1">
    <citation type="journal article" date="2012" name="J. Biotechnol.">
        <title>Genome sequence of the plant growth promoting strain Bacillus amyloliquefaciens subsp. plantarum B9601-Y2 and expression of mersacidin and other secondary metabolites.</title>
        <authorList>
            <person name="He P."/>
            <person name="Hao K."/>
            <person name="Blom J."/>
            <person name="Ruckert C."/>
            <person name="Vater J."/>
            <person name="Mao Z."/>
            <person name="Wu Y."/>
            <person name="Hou M."/>
            <person name="He P."/>
            <person name="He Y."/>
            <person name="Borriss R."/>
        </authorList>
    </citation>
    <scope>NUCLEOTIDE SEQUENCE [LARGE SCALE GENOMIC DNA]</scope>
    <source>
        <strain evidence="1">Y2</strain>
    </source>
</reference>
<dbReference type="KEGG" id="bqy:MUS_2082"/>
<dbReference type="AlphaFoldDB" id="I2C5X1"/>